<dbReference type="RefSeq" id="WP_390314832.1">
    <property type="nucleotide sequence ID" value="NZ_JBHSPB010000003.1"/>
</dbReference>
<feature type="chain" id="PRO_5047225712" description="Ig-like domain-containing protein" evidence="1">
    <location>
        <begin position="20"/>
        <end position="200"/>
    </location>
</feature>
<reference evidence="3" key="1">
    <citation type="journal article" date="2019" name="Int. J. Syst. Evol. Microbiol.">
        <title>The Global Catalogue of Microorganisms (GCM) 10K type strain sequencing project: providing services to taxonomists for standard genome sequencing and annotation.</title>
        <authorList>
            <consortium name="The Broad Institute Genomics Platform"/>
            <consortium name="The Broad Institute Genome Sequencing Center for Infectious Disease"/>
            <person name="Wu L."/>
            <person name="Ma J."/>
        </authorList>
    </citation>
    <scope>NUCLEOTIDE SEQUENCE [LARGE SCALE GENOMIC DNA]</scope>
    <source>
        <strain evidence="3">CGMCC 4.7304</strain>
    </source>
</reference>
<keyword evidence="1" id="KW-0732">Signal</keyword>
<proteinExistence type="predicted"/>
<organism evidence="2 3">
    <name type="scientific">Streptomyces gamaensis</name>
    <dbReference type="NCBI Taxonomy" id="1763542"/>
    <lineage>
        <taxon>Bacteria</taxon>
        <taxon>Bacillati</taxon>
        <taxon>Actinomycetota</taxon>
        <taxon>Actinomycetes</taxon>
        <taxon>Kitasatosporales</taxon>
        <taxon>Streptomycetaceae</taxon>
        <taxon>Streptomyces</taxon>
    </lineage>
</organism>
<protein>
    <recommendedName>
        <fullName evidence="4">Ig-like domain-containing protein</fullName>
    </recommendedName>
</protein>
<evidence type="ECO:0008006" key="4">
    <source>
        <dbReference type="Google" id="ProtNLM"/>
    </source>
</evidence>
<sequence>MVTTFRTPAVLAASFCVMAFSPQQPGATTERHKERRVPEAVACTLNGSGTFADKANPNQGLTSLTPRTVDVTASSEGSCQDLRPDKSATGGHSIVKRSVTATGSMTNSTCVLANGNLTIDVTWTLDDNSTVKGSNTLTIANGNFLKPVPGTGKGVSGLLSGVSIQTNMVMTDVAADTAACNSTEGLKKYSYTIQVDVLQS</sequence>
<gene>
    <name evidence="2" type="ORF">ACFP1Z_05985</name>
</gene>
<evidence type="ECO:0000256" key="1">
    <source>
        <dbReference type="SAM" id="SignalP"/>
    </source>
</evidence>
<evidence type="ECO:0000313" key="2">
    <source>
        <dbReference type="EMBL" id="MFC5719729.1"/>
    </source>
</evidence>
<keyword evidence="3" id="KW-1185">Reference proteome</keyword>
<feature type="signal peptide" evidence="1">
    <location>
        <begin position="1"/>
        <end position="19"/>
    </location>
</feature>
<accession>A0ABW0YT41</accession>
<dbReference type="Proteomes" id="UP001596083">
    <property type="component" value="Unassembled WGS sequence"/>
</dbReference>
<evidence type="ECO:0000313" key="3">
    <source>
        <dbReference type="Proteomes" id="UP001596083"/>
    </source>
</evidence>
<dbReference type="EMBL" id="JBHSPB010000003">
    <property type="protein sequence ID" value="MFC5719729.1"/>
    <property type="molecule type" value="Genomic_DNA"/>
</dbReference>
<name>A0ABW0YT41_9ACTN</name>
<comment type="caution">
    <text evidence="2">The sequence shown here is derived from an EMBL/GenBank/DDBJ whole genome shotgun (WGS) entry which is preliminary data.</text>
</comment>